<proteinExistence type="predicted"/>
<evidence type="ECO:0000313" key="1">
    <source>
        <dbReference type="EMBL" id="QOT81048.1"/>
    </source>
</evidence>
<protein>
    <submittedName>
        <fullName evidence="1">Copper-binding protein</fullName>
    </submittedName>
</protein>
<dbReference type="Pfam" id="PF11604">
    <property type="entry name" value="CusF_Ec"/>
    <property type="match status" value="1"/>
</dbReference>
<reference evidence="1 2" key="1">
    <citation type="submission" date="2020-10" db="EMBL/GenBank/DDBJ databases">
        <title>Complete genome sequence of Cupriavidus basilensis CCUG 49340T.</title>
        <authorList>
            <person name="Salva-Serra F."/>
            <person name="Donoso R.A."/>
            <person name="Cho K.H."/>
            <person name="Yoo J.A."/>
            <person name="Lee K."/>
            <person name="Yoon S.-H."/>
            <person name="Perez-Pantoja D."/>
            <person name="Moore E.R.B."/>
        </authorList>
    </citation>
    <scope>NUCLEOTIDE SEQUENCE [LARGE SCALE GENOMIC DNA]</scope>
    <source>
        <strain evidence="2">CCUG 49340</strain>
    </source>
</reference>
<dbReference type="Gene3D" id="2.40.50.320">
    <property type="entry name" value="Copper binding periplasmic protein CusF"/>
    <property type="match status" value="1"/>
</dbReference>
<accession>A0A643FTG9</accession>
<dbReference type="InterPro" id="IPR021647">
    <property type="entry name" value="CusF_Ec"/>
</dbReference>
<evidence type="ECO:0000313" key="2">
    <source>
        <dbReference type="Proteomes" id="UP000397656"/>
    </source>
</evidence>
<organism evidence="1 2">
    <name type="scientific">Cupriavidus basilensis</name>
    <dbReference type="NCBI Taxonomy" id="68895"/>
    <lineage>
        <taxon>Bacteria</taxon>
        <taxon>Pseudomonadati</taxon>
        <taxon>Pseudomonadota</taxon>
        <taxon>Betaproteobacteria</taxon>
        <taxon>Burkholderiales</taxon>
        <taxon>Burkholderiaceae</taxon>
        <taxon>Cupriavidus</taxon>
    </lineage>
</organism>
<name>A0A643FTG9_9BURK</name>
<dbReference type="GeneID" id="98404623"/>
<dbReference type="Proteomes" id="UP000397656">
    <property type="component" value="Chromosome 2"/>
</dbReference>
<dbReference type="RefSeq" id="WP_150986582.1">
    <property type="nucleotide sequence ID" value="NZ_CP062804.1"/>
</dbReference>
<sequence length="119" mass="12154">MNPSKNLLALLPLLAAFAALPAQAATDACNALAPASAAQAEAVPMTDGEIRKVDAAAGKLTIKHGPIANLDMGAMTMIFRVQDPALLGQVKEGDHVSFSVIRANGALTVTTLVVQPPGK</sequence>
<gene>
    <name evidence="1" type="ORF">F7R26_027135</name>
</gene>
<dbReference type="AlphaFoldDB" id="A0A643FTG9"/>
<dbReference type="EMBL" id="CP062804">
    <property type="protein sequence ID" value="QOT81048.1"/>
    <property type="molecule type" value="Genomic_DNA"/>
</dbReference>
<dbReference type="InterPro" id="IPR042230">
    <property type="entry name" value="CusF_sf"/>
</dbReference>